<evidence type="ECO:0000313" key="11">
    <source>
        <dbReference type="Proteomes" id="UP000199513"/>
    </source>
</evidence>
<evidence type="ECO:0000256" key="4">
    <source>
        <dbReference type="ARBA" id="ARBA00022692"/>
    </source>
</evidence>
<evidence type="ECO:0000256" key="2">
    <source>
        <dbReference type="ARBA" id="ARBA00022448"/>
    </source>
</evidence>
<dbReference type="Pfam" id="PF13715">
    <property type="entry name" value="CarbopepD_reg_2"/>
    <property type="match status" value="1"/>
</dbReference>
<dbReference type="InterPro" id="IPR012910">
    <property type="entry name" value="Plug_dom"/>
</dbReference>
<keyword evidence="11" id="KW-1185">Reference proteome</keyword>
<dbReference type="NCBIfam" id="TIGR04057">
    <property type="entry name" value="SusC_RagA_signa"/>
    <property type="match status" value="1"/>
</dbReference>
<keyword evidence="5 7" id="KW-0472">Membrane</keyword>
<dbReference type="STRING" id="1003.SAMN04488541_100633"/>
<dbReference type="Gene3D" id="2.40.170.20">
    <property type="entry name" value="TonB-dependent receptor, beta-barrel domain"/>
    <property type="match status" value="1"/>
</dbReference>
<dbReference type="Gene3D" id="2.60.40.1120">
    <property type="entry name" value="Carboxypeptidase-like, regulatory domain"/>
    <property type="match status" value="1"/>
</dbReference>
<dbReference type="InterPro" id="IPR008969">
    <property type="entry name" value="CarboxyPept-like_regulatory"/>
</dbReference>
<name>A0A1I2D401_9BACT</name>
<feature type="domain" description="TonB-dependent receptor plug" evidence="9">
    <location>
        <begin position="137"/>
        <end position="235"/>
    </location>
</feature>
<proteinExistence type="inferred from homology"/>
<keyword evidence="8" id="KW-0732">Signal</keyword>
<sequence length="1096" mass="122731">MQNLLQNKTSAKNVCRSFTLMLFFLLWAGSLFAQTINGKITAKEDGSPIPGANILVKGTNIGTITDAEGIFKLALNPTVIQQFGSKEKIILVVSYVGYLAQEILVGNQTEINIILEQDLKQLQEVVVTALGIAKEKKALGYSVQEVKGGDLVKAREPNPMNSLTGKIAGLTVAPSAEMLRRPQVILRGSDNVLYVVDGVPINSDTWNLSADDIESYTVLKGANASALYGFRGKNGAILITTKRGSADKRGFSVEFNSSTMFDKGFIAIPKVQDIYGPGDHGVYEFVDGRGGGKNDGDYDIWGPKLDGRLLPQYDSPIDPATGKRIPTPWIPRGKDNLKRFIRTGILSNNNVAVSSSGQNYDLRFSVSHGYQQGIVPNTQLNITNFNTSLGYNFSSKLRFESNINYNRQYTPNFPDINYGPNSLVYNMITWGGADWNVDDMKNYWQPGKEGIQQIYAEYQRYNNPYFMVYEWLRGHYKTDIYGTVSLKYKINDFIEVTGRTQVTTYDLFRNEKFPYSATSYGREEARGDYRENRRNLFENNTDILLKFDKKISNDFDVKAWVGGNLRTWSYNSAFTSTNYLNVPGLYRFDNSRNPLVASSYNSKMQVASGYYSIDLSYRGYINLSTTGRVDKLSTLPSKNNTYFYPSVSLSTPISDYVNLPEVISFLKVRGSFANVKDGLTQGYIGTTPFASYPIGYGENYASSYDGPSYANAAVYTNQLIYNNQPAAFFTNTLNNPNLQPNSTSIYEAGLEMKFLENRLGLDITYFVSNDGPRIFNLPLSQTTGYTSQIVNGIKTQKKGMEIALTGTALKNEEGLNWDVTANWSYYREYLRDIYPGVTQLPSNYFVGGGSGNNFINIGDRTDKFFGSAFVRTQDGQIINDAGGRPIVNPVGQFLGYTNPDWVWGLNNKFSYKNFTFSFQFDGRVGGKVVNYIQQQTFRGGRHIATVEGAMGIAREEDTKGNRTWLGEGVQVSNGARINYDVLGNITNYGELQFKPNETKQFLQDYISRYYNTSEGNLMSRSFAKLREVVIGYTLPQSLIAKTPFRMVSVSFVGRNLLYFAEKKDIDLDQFAGSGQGRSDFQTPTMRRYGVNLNIVF</sequence>
<evidence type="ECO:0000256" key="6">
    <source>
        <dbReference type="ARBA" id="ARBA00023237"/>
    </source>
</evidence>
<dbReference type="InterPro" id="IPR037066">
    <property type="entry name" value="Plug_dom_sf"/>
</dbReference>
<keyword evidence="6 7" id="KW-0998">Cell outer membrane</keyword>
<dbReference type="NCBIfam" id="TIGR04056">
    <property type="entry name" value="OMP_RagA_SusC"/>
    <property type="match status" value="1"/>
</dbReference>
<comment type="similarity">
    <text evidence="7">Belongs to the TonB-dependent receptor family.</text>
</comment>
<feature type="signal peptide" evidence="8">
    <location>
        <begin position="1"/>
        <end position="33"/>
    </location>
</feature>
<dbReference type="InterPro" id="IPR039426">
    <property type="entry name" value="TonB-dep_rcpt-like"/>
</dbReference>
<dbReference type="RefSeq" id="WP_317039430.1">
    <property type="nucleotide sequence ID" value="NZ_FONY01000006.1"/>
</dbReference>
<keyword evidence="3 7" id="KW-1134">Transmembrane beta strand</keyword>
<dbReference type="Pfam" id="PF07715">
    <property type="entry name" value="Plug"/>
    <property type="match status" value="1"/>
</dbReference>
<reference evidence="10 11" key="1">
    <citation type="submission" date="2016-10" db="EMBL/GenBank/DDBJ databases">
        <authorList>
            <person name="de Groot N.N."/>
        </authorList>
    </citation>
    <scope>NUCLEOTIDE SEQUENCE [LARGE SCALE GENOMIC DNA]</scope>
    <source>
        <strain>GEY</strain>
        <strain evidence="11">DSM 9560</strain>
    </source>
</reference>
<dbReference type="Proteomes" id="UP000199513">
    <property type="component" value="Unassembled WGS sequence"/>
</dbReference>
<dbReference type="PROSITE" id="PS52016">
    <property type="entry name" value="TONB_DEPENDENT_REC_3"/>
    <property type="match status" value="1"/>
</dbReference>
<comment type="subcellular location">
    <subcellularLocation>
        <location evidence="1 7">Cell outer membrane</location>
        <topology evidence="1 7">Multi-pass membrane protein</topology>
    </subcellularLocation>
</comment>
<keyword evidence="4 7" id="KW-0812">Transmembrane</keyword>
<organism evidence="10 11">
    <name type="scientific">Thermoflexibacter ruber</name>
    <dbReference type="NCBI Taxonomy" id="1003"/>
    <lineage>
        <taxon>Bacteria</taxon>
        <taxon>Pseudomonadati</taxon>
        <taxon>Bacteroidota</taxon>
        <taxon>Cytophagia</taxon>
        <taxon>Cytophagales</taxon>
        <taxon>Thermoflexibacteraceae</taxon>
        <taxon>Thermoflexibacter</taxon>
    </lineage>
</organism>
<feature type="chain" id="PRO_5011560670" evidence="8">
    <location>
        <begin position="34"/>
        <end position="1096"/>
    </location>
</feature>
<dbReference type="InterPro" id="IPR023996">
    <property type="entry name" value="TonB-dep_OMP_SusC/RagA"/>
</dbReference>
<evidence type="ECO:0000256" key="5">
    <source>
        <dbReference type="ARBA" id="ARBA00023136"/>
    </source>
</evidence>
<evidence type="ECO:0000256" key="3">
    <source>
        <dbReference type="ARBA" id="ARBA00022452"/>
    </source>
</evidence>
<accession>A0A1I2D401</accession>
<dbReference type="GO" id="GO:0009279">
    <property type="term" value="C:cell outer membrane"/>
    <property type="evidence" value="ECO:0007669"/>
    <property type="project" value="UniProtKB-SubCell"/>
</dbReference>
<protein>
    <submittedName>
        <fullName evidence="10">TonB-linked outer membrane protein, SusC/RagA family</fullName>
    </submittedName>
</protein>
<dbReference type="SUPFAM" id="SSF49464">
    <property type="entry name" value="Carboxypeptidase regulatory domain-like"/>
    <property type="match status" value="1"/>
</dbReference>
<dbReference type="InterPro" id="IPR036942">
    <property type="entry name" value="Beta-barrel_TonB_sf"/>
</dbReference>
<dbReference type="SUPFAM" id="SSF56935">
    <property type="entry name" value="Porins"/>
    <property type="match status" value="1"/>
</dbReference>
<dbReference type="Gene3D" id="2.170.130.10">
    <property type="entry name" value="TonB-dependent receptor, plug domain"/>
    <property type="match status" value="1"/>
</dbReference>
<gene>
    <name evidence="10" type="ORF">SAMN04488541_100633</name>
</gene>
<dbReference type="AlphaFoldDB" id="A0A1I2D401"/>
<evidence type="ECO:0000256" key="1">
    <source>
        <dbReference type="ARBA" id="ARBA00004571"/>
    </source>
</evidence>
<evidence type="ECO:0000259" key="9">
    <source>
        <dbReference type="Pfam" id="PF07715"/>
    </source>
</evidence>
<dbReference type="EMBL" id="FONY01000006">
    <property type="protein sequence ID" value="SFE74700.1"/>
    <property type="molecule type" value="Genomic_DNA"/>
</dbReference>
<evidence type="ECO:0000256" key="8">
    <source>
        <dbReference type="SAM" id="SignalP"/>
    </source>
</evidence>
<evidence type="ECO:0000313" key="10">
    <source>
        <dbReference type="EMBL" id="SFE74700.1"/>
    </source>
</evidence>
<keyword evidence="2 7" id="KW-0813">Transport</keyword>
<evidence type="ECO:0000256" key="7">
    <source>
        <dbReference type="PROSITE-ProRule" id="PRU01360"/>
    </source>
</evidence>
<dbReference type="InterPro" id="IPR023997">
    <property type="entry name" value="TonB-dep_OMP_SusC/RagA_CS"/>
</dbReference>